<keyword evidence="2" id="KW-1185">Reference proteome</keyword>
<evidence type="ECO:0000313" key="1">
    <source>
        <dbReference type="EMBL" id="GBM69889.1"/>
    </source>
</evidence>
<protein>
    <recommendedName>
        <fullName evidence="3">Retrotransposon gag domain-containing protein</fullName>
    </recommendedName>
</protein>
<dbReference type="Proteomes" id="UP000499080">
    <property type="component" value="Unassembled WGS sequence"/>
</dbReference>
<proteinExistence type="predicted"/>
<accession>A0A4Y2HY58</accession>
<dbReference type="EMBL" id="BGPR01002218">
    <property type="protein sequence ID" value="GBM69889.1"/>
    <property type="molecule type" value="Genomic_DNA"/>
</dbReference>
<comment type="caution">
    <text evidence="1">The sequence shown here is derived from an EMBL/GenBank/DDBJ whole genome shotgun (WGS) entry which is preliminary data.</text>
</comment>
<dbReference type="InterPro" id="IPR005312">
    <property type="entry name" value="DUF1759"/>
</dbReference>
<evidence type="ECO:0000313" key="2">
    <source>
        <dbReference type="Proteomes" id="UP000499080"/>
    </source>
</evidence>
<name>A0A4Y2HY58_ARAVE</name>
<reference evidence="1 2" key="1">
    <citation type="journal article" date="2019" name="Sci. Rep.">
        <title>Orb-weaving spider Araneus ventricosus genome elucidates the spidroin gene catalogue.</title>
        <authorList>
            <person name="Kono N."/>
            <person name="Nakamura H."/>
            <person name="Ohtoshi R."/>
            <person name="Moran D.A.P."/>
            <person name="Shinohara A."/>
            <person name="Yoshida Y."/>
            <person name="Fujiwara M."/>
            <person name="Mori M."/>
            <person name="Tomita M."/>
            <person name="Arakawa K."/>
        </authorList>
    </citation>
    <scope>NUCLEOTIDE SEQUENCE [LARGE SCALE GENOMIC DNA]</scope>
</reference>
<sequence length="129" mass="15072">MKKFSSEANDYLTFWSLFKKIHDDHSIADEDKMLYLMQSMQPVSKAEHLVLSFPAAADNYNKAISQLIQHFRREDLLVQIYVRDLLNLVMKNATTGRAKVDLQRLYDELEGKIRAWKVSDELMKSTANF</sequence>
<dbReference type="OrthoDB" id="6434789at2759"/>
<dbReference type="Pfam" id="PF03564">
    <property type="entry name" value="DUF1759"/>
    <property type="match status" value="1"/>
</dbReference>
<evidence type="ECO:0008006" key="3">
    <source>
        <dbReference type="Google" id="ProtNLM"/>
    </source>
</evidence>
<gene>
    <name evidence="1" type="ORF">AVEN_154522_1</name>
</gene>
<organism evidence="1 2">
    <name type="scientific">Araneus ventricosus</name>
    <name type="common">Orbweaver spider</name>
    <name type="synonym">Epeira ventricosa</name>
    <dbReference type="NCBI Taxonomy" id="182803"/>
    <lineage>
        <taxon>Eukaryota</taxon>
        <taxon>Metazoa</taxon>
        <taxon>Ecdysozoa</taxon>
        <taxon>Arthropoda</taxon>
        <taxon>Chelicerata</taxon>
        <taxon>Arachnida</taxon>
        <taxon>Araneae</taxon>
        <taxon>Araneomorphae</taxon>
        <taxon>Entelegynae</taxon>
        <taxon>Araneoidea</taxon>
        <taxon>Araneidae</taxon>
        <taxon>Araneus</taxon>
    </lineage>
</organism>
<dbReference type="AlphaFoldDB" id="A0A4Y2HY58"/>